<evidence type="ECO:0000259" key="1">
    <source>
        <dbReference type="PROSITE" id="PS51186"/>
    </source>
</evidence>
<sequence length="164" mass="18749">MIIRKATTEDSFAVQQIAYTTWHHTYKDMIPLDIQNQFLSEAYSDKAMNYRVKRIIVAEVNETVIGFTDFSIGEDGRKAMLLSLYILPDFQGNGAGTALFEHGISELKDVVRLDVDVEKENEPALEFYKGKGFELEEEITELFYGHKVHTVKLSLDLTQKRSGH</sequence>
<dbReference type="CDD" id="cd04301">
    <property type="entry name" value="NAT_SF"/>
    <property type="match status" value="1"/>
</dbReference>
<dbReference type="Proteomes" id="UP001225034">
    <property type="component" value="Unassembled WGS sequence"/>
</dbReference>
<dbReference type="InterPro" id="IPR050276">
    <property type="entry name" value="MshD_Acetyltransferase"/>
</dbReference>
<protein>
    <submittedName>
        <fullName evidence="2">Ribosomal protein S18 acetylase RimI-like enzyme</fullName>
    </submittedName>
</protein>
<reference evidence="2 3" key="1">
    <citation type="submission" date="2023-07" db="EMBL/GenBank/DDBJ databases">
        <title>Genomic Encyclopedia of Type Strains, Phase IV (KMG-IV): sequencing the most valuable type-strain genomes for metagenomic binning, comparative biology and taxonomic classification.</title>
        <authorList>
            <person name="Goeker M."/>
        </authorList>
    </citation>
    <scope>NUCLEOTIDE SEQUENCE [LARGE SCALE GENOMIC DNA]</scope>
    <source>
        <strain evidence="2 3">DSM 19154</strain>
    </source>
</reference>
<organism evidence="2 3">
    <name type="scientific">Alkalicoccobacillus murimartini</name>
    <dbReference type="NCBI Taxonomy" id="171685"/>
    <lineage>
        <taxon>Bacteria</taxon>
        <taxon>Bacillati</taxon>
        <taxon>Bacillota</taxon>
        <taxon>Bacilli</taxon>
        <taxon>Bacillales</taxon>
        <taxon>Bacillaceae</taxon>
        <taxon>Alkalicoccobacillus</taxon>
    </lineage>
</organism>
<dbReference type="Gene3D" id="3.40.630.30">
    <property type="match status" value="1"/>
</dbReference>
<dbReference type="RefSeq" id="WP_306983186.1">
    <property type="nucleotide sequence ID" value="NZ_JAUSUA010000003.1"/>
</dbReference>
<name>A0ABT9YIK6_9BACI</name>
<dbReference type="SUPFAM" id="SSF55729">
    <property type="entry name" value="Acyl-CoA N-acyltransferases (Nat)"/>
    <property type="match status" value="1"/>
</dbReference>
<dbReference type="Pfam" id="PF00583">
    <property type="entry name" value="Acetyltransf_1"/>
    <property type="match status" value="1"/>
</dbReference>
<dbReference type="PROSITE" id="PS51186">
    <property type="entry name" value="GNAT"/>
    <property type="match status" value="1"/>
</dbReference>
<comment type="caution">
    <text evidence="2">The sequence shown here is derived from an EMBL/GenBank/DDBJ whole genome shotgun (WGS) entry which is preliminary data.</text>
</comment>
<dbReference type="InterPro" id="IPR000182">
    <property type="entry name" value="GNAT_dom"/>
</dbReference>
<accession>A0ABT9YIK6</accession>
<gene>
    <name evidence="2" type="ORF">J2S05_002496</name>
</gene>
<evidence type="ECO:0000313" key="2">
    <source>
        <dbReference type="EMBL" id="MDQ0207695.1"/>
    </source>
</evidence>
<feature type="domain" description="N-acetyltransferase" evidence="1">
    <location>
        <begin position="1"/>
        <end position="158"/>
    </location>
</feature>
<evidence type="ECO:0000313" key="3">
    <source>
        <dbReference type="Proteomes" id="UP001225034"/>
    </source>
</evidence>
<proteinExistence type="predicted"/>
<dbReference type="PANTHER" id="PTHR43617">
    <property type="entry name" value="L-AMINO ACID N-ACETYLTRANSFERASE"/>
    <property type="match status" value="1"/>
</dbReference>
<keyword evidence="3" id="KW-1185">Reference proteome</keyword>
<dbReference type="PANTHER" id="PTHR43617:SF22">
    <property type="entry name" value="L-AMINO ACID N-ACETYLTRANSFERASE AAAT"/>
    <property type="match status" value="1"/>
</dbReference>
<dbReference type="EMBL" id="JAUSUA010000003">
    <property type="protein sequence ID" value="MDQ0207695.1"/>
    <property type="molecule type" value="Genomic_DNA"/>
</dbReference>
<dbReference type="InterPro" id="IPR016181">
    <property type="entry name" value="Acyl_CoA_acyltransferase"/>
</dbReference>